<protein>
    <recommendedName>
        <fullName evidence="7">SH3 domain-containing protein</fullName>
    </recommendedName>
</protein>
<evidence type="ECO:0000313" key="9">
    <source>
        <dbReference type="EnsemblMetazoa" id="CapteP228034"/>
    </source>
</evidence>
<dbReference type="PRINTS" id="PR00452">
    <property type="entry name" value="SH3DOMAIN"/>
</dbReference>
<dbReference type="CDD" id="cd00200">
    <property type="entry name" value="WD40"/>
    <property type="match status" value="1"/>
</dbReference>
<organism evidence="8">
    <name type="scientific">Capitella teleta</name>
    <name type="common">Polychaete worm</name>
    <dbReference type="NCBI Taxonomy" id="283909"/>
    <lineage>
        <taxon>Eukaryota</taxon>
        <taxon>Metazoa</taxon>
        <taxon>Spiralia</taxon>
        <taxon>Lophotrochozoa</taxon>
        <taxon>Annelida</taxon>
        <taxon>Polychaeta</taxon>
        <taxon>Sedentaria</taxon>
        <taxon>Scolecida</taxon>
        <taxon>Capitellidae</taxon>
        <taxon>Capitella</taxon>
    </lineage>
</organism>
<dbReference type="SMART" id="SM00320">
    <property type="entry name" value="WD40"/>
    <property type="match status" value="7"/>
</dbReference>
<feature type="compositionally biased region" description="Basic residues" evidence="6">
    <location>
        <begin position="196"/>
        <end position="205"/>
    </location>
</feature>
<dbReference type="GO" id="GO:0044458">
    <property type="term" value="P:motile cilium assembly"/>
    <property type="evidence" value="ECO:0007669"/>
    <property type="project" value="TreeGrafter"/>
</dbReference>
<feature type="repeat" description="WD" evidence="5">
    <location>
        <begin position="637"/>
        <end position="679"/>
    </location>
</feature>
<feature type="region of interest" description="Disordered" evidence="6">
    <location>
        <begin position="110"/>
        <end position="266"/>
    </location>
</feature>
<evidence type="ECO:0000259" key="7">
    <source>
        <dbReference type="PROSITE" id="PS50002"/>
    </source>
</evidence>
<keyword evidence="3" id="KW-0677">Repeat</keyword>
<evidence type="ECO:0000256" key="6">
    <source>
        <dbReference type="SAM" id="MobiDB-lite"/>
    </source>
</evidence>
<keyword evidence="2 5" id="KW-0853">WD repeat</keyword>
<reference evidence="10" key="1">
    <citation type="submission" date="2012-12" db="EMBL/GenBank/DDBJ databases">
        <authorList>
            <person name="Hellsten U."/>
            <person name="Grimwood J."/>
            <person name="Chapman J.A."/>
            <person name="Shapiro H."/>
            <person name="Aerts A."/>
            <person name="Otillar R.P."/>
            <person name="Terry A.Y."/>
            <person name="Boore J.L."/>
            <person name="Simakov O."/>
            <person name="Marletaz F."/>
            <person name="Cho S.-J."/>
            <person name="Edsinger-Gonzales E."/>
            <person name="Havlak P."/>
            <person name="Kuo D.-H."/>
            <person name="Larsson T."/>
            <person name="Lv J."/>
            <person name="Arendt D."/>
            <person name="Savage R."/>
            <person name="Osoegawa K."/>
            <person name="de Jong P."/>
            <person name="Lindberg D.R."/>
            <person name="Seaver E.C."/>
            <person name="Weisblat D.A."/>
            <person name="Putnam N.H."/>
            <person name="Grigoriev I.V."/>
            <person name="Rokhsar D.S."/>
        </authorList>
    </citation>
    <scope>NUCLEOTIDE SEQUENCE</scope>
    <source>
        <strain evidence="10">I ESC-2004</strain>
    </source>
</reference>
<dbReference type="InterPro" id="IPR052803">
    <property type="entry name" value="Cilium-Associated_Jouberin"/>
</dbReference>
<reference evidence="8 10" key="2">
    <citation type="journal article" date="2013" name="Nature">
        <title>Insights into bilaterian evolution from three spiralian genomes.</title>
        <authorList>
            <person name="Simakov O."/>
            <person name="Marletaz F."/>
            <person name="Cho S.J."/>
            <person name="Edsinger-Gonzales E."/>
            <person name="Havlak P."/>
            <person name="Hellsten U."/>
            <person name="Kuo D.H."/>
            <person name="Larsson T."/>
            <person name="Lv J."/>
            <person name="Arendt D."/>
            <person name="Savage R."/>
            <person name="Osoegawa K."/>
            <person name="de Jong P."/>
            <person name="Grimwood J."/>
            <person name="Chapman J.A."/>
            <person name="Shapiro H."/>
            <person name="Aerts A."/>
            <person name="Otillar R.P."/>
            <person name="Terry A.Y."/>
            <person name="Boore J.L."/>
            <person name="Grigoriev I.V."/>
            <person name="Lindberg D.R."/>
            <person name="Seaver E.C."/>
            <person name="Weisblat D.A."/>
            <person name="Putnam N.H."/>
            <person name="Rokhsar D.S."/>
        </authorList>
    </citation>
    <scope>NUCLEOTIDE SEQUENCE</scope>
    <source>
        <strain evidence="8 10">I ESC-2004</strain>
    </source>
</reference>
<dbReference type="PANTHER" id="PTHR44499">
    <property type="entry name" value="JOUBERIN"/>
    <property type="match status" value="1"/>
</dbReference>
<dbReference type="Pfam" id="PF00400">
    <property type="entry name" value="WD40"/>
    <property type="match status" value="4"/>
</dbReference>
<evidence type="ECO:0000256" key="1">
    <source>
        <dbReference type="ARBA" id="ARBA00022443"/>
    </source>
</evidence>
<dbReference type="PROSITE" id="PS50082">
    <property type="entry name" value="WD_REPEATS_2"/>
    <property type="match status" value="4"/>
</dbReference>
<dbReference type="GO" id="GO:0036064">
    <property type="term" value="C:ciliary basal body"/>
    <property type="evidence" value="ECO:0007669"/>
    <property type="project" value="TreeGrafter"/>
</dbReference>
<evidence type="ECO:0000256" key="4">
    <source>
        <dbReference type="PROSITE-ProRule" id="PRU00192"/>
    </source>
</evidence>
<dbReference type="InterPro" id="IPR036322">
    <property type="entry name" value="WD40_repeat_dom_sf"/>
</dbReference>
<gene>
    <name evidence="8" type="ORF">CAPTEDRAFT_228034</name>
</gene>
<dbReference type="OMA" id="ACACQDK"/>
<dbReference type="Gene3D" id="2.130.10.10">
    <property type="entry name" value="YVTN repeat-like/Quinoprotein amine dehydrogenase"/>
    <property type="match status" value="1"/>
</dbReference>
<feature type="repeat" description="WD" evidence="5">
    <location>
        <begin position="685"/>
        <end position="717"/>
    </location>
</feature>
<dbReference type="InterPro" id="IPR015943">
    <property type="entry name" value="WD40/YVTN_repeat-like_dom_sf"/>
</dbReference>
<accession>R7TGL7</accession>
<dbReference type="PROSITE" id="PS00678">
    <property type="entry name" value="WD_REPEATS_1"/>
    <property type="match status" value="1"/>
</dbReference>
<evidence type="ECO:0000313" key="8">
    <source>
        <dbReference type="EMBL" id="ELT92642.1"/>
    </source>
</evidence>
<dbReference type="InterPro" id="IPR001680">
    <property type="entry name" value="WD40_rpt"/>
</dbReference>
<name>R7TGL7_CAPTE</name>
<reference evidence="9" key="3">
    <citation type="submission" date="2015-06" db="UniProtKB">
        <authorList>
            <consortium name="EnsemblMetazoa"/>
        </authorList>
    </citation>
    <scope>IDENTIFICATION</scope>
</reference>
<dbReference type="SUPFAM" id="SSF50978">
    <property type="entry name" value="WD40 repeat-like"/>
    <property type="match status" value="1"/>
</dbReference>
<feature type="repeat" description="WD" evidence="5">
    <location>
        <begin position="594"/>
        <end position="627"/>
    </location>
</feature>
<dbReference type="PROSITE" id="PS50002">
    <property type="entry name" value="SH3"/>
    <property type="match status" value="1"/>
</dbReference>
<dbReference type="SUPFAM" id="SSF50044">
    <property type="entry name" value="SH3-domain"/>
    <property type="match status" value="1"/>
</dbReference>
<dbReference type="STRING" id="283909.R7TGL7"/>
<dbReference type="PROSITE" id="PS50294">
    <property type="entry name" value="WD_REPEATS_REGION"/>
    <property type="match status" value="2"/>
</dbReference>
<feature type="repeat" description="WD" evidence="5">
    <location>
        <begin position="799"/>
        <end position="827"/>
    </location>
</feature>
<evidence type="ECO:0000256" key="3">
    <source>
        <dbReference type="ARBA" id="ARBA00022737"/>
    </source>
</evidence>
<feature type="region of interest" description="Disordered" evidence="6">
    <location>
        <begin position="1104"/>
        <end position="1128"/>
    </location>
</feature>
<evidence type="ECO:0000313" key="10">
    <source>
        <dbReference type="Proteomes" id="UP000014760"/>
    </source>
</evidence>
<feature type="region of interest" description="Disordered" evidence="6">
    <location>
        <begin position="1147"/>
        <end position="1201"/>
    </location>
</feature>
<dbReference type="AlphaFoldDB" id="R7TGL7"/>
<dbReference type="FunFam" id="2.30.30.40:FF:000072">
    <property type="entry name" value="Unconventional Myosin IB"/>
    <property type="match status" value="1"/>
</dbReference>
<feature type="compositionally biased region" description="Low complexity" evidence="6">
    <location>
        <begin position="20"/>
        <end position="29"/>
    </location>
</feature>
<dbReference type="HOGENOM" id="CLU_007778_0_0_1"/>
<keyword evidence="1 4" id="KW-0728">SH3 domain</keyword>
<dbReference type="InterPro" id="IPR001452">
    <property type="entry name" value="SH3_domain"/>
</dbReference>
<feature type="domain" description="SH3" evidence="7">
    <location>
        <begin position="1048"/>
        <end position="1108"/>
    </location>
</feature>
<evidence type="ECO:0000256" key="5">
    <source>
        <dbReference type="PROSITE-ProRule" id="PRU00221"/>
    </source>
</evidence>
<dbReference type="InterPro" id="IPR019775">
    <property type="entry name" value="WD40_repeat_CS"/>
</dbReference>
<keyword evidence="10" id="KW-1185">Reference proteome</keyword>
<dbReference type="EMBL" id="AMQN01013239">
    <property type="status" value="NOT_ANNOTATED_CDS"/>
    <property type="molecule type" value="Genomic_DNA"/>
</dbReference>
<sequence length="1201" mass="135112">MEGIYQTDLAGELESLNHSHSHSSVLLPSIHKKTKKSRKLPDEEIPLDSSRNKFNEILQQASTMYLESTQNDVKASKKKKKKKIDQDVLESLKKGEGLVKDVDDATLLANTYDPDSAMTNTKNNKNRAKSKKNTSGNENLAFDLNEDDTLKKKGKSRKLPKMEESVVIDKEMSMSELDPPTTKKKAKPKEEPLTSAKKKTKKKTQRTPTPNDELVTSDAADTDGRGLTSDDAIDTDTVDRKKKKKKKRKAKREEPIQAAVTADSETMEAAAADEEEHIPRVIADQGKIAGITVHRTDKLKTDFFMAHPVVRISMIDANTGQYITKQTKGRAVTSYYEQQDLEKVIPIITQPYDFKVHKSTLPMWEEIVIFNENFDYLVQTEPQVIVFFEVMDFVSMSAASEKYNNAKQEGGWHRIAWAFLKVLGANGKPNTDRKVRLQLYYPMSHIRGRGKQLEIFQWWKSKQRIPYPSSIYVTVKGIVPPIEVEPAARSMFATQEERGRLTYDELQRTLDGGVSKASDRDPSAKKGLSLWNRFPGQVCKVPNAPFQALPSGRKGCFVVKFSHDGRLLACGCADNEGHPILIYEIPSGKLKCQLLGHYCLIYDLCWSNTDKHLVSSSADGTSRIWDVVKFSSSAWKTLPHPSYVYCGKFHPRVSKIVVTSSYDRIIRIWSTEGNDELHGSLLQELNNHKSYVNALCFDEEGTMLYSGDSVGQINVWNAFVTNKPSSRGVQNNWSLKQEICDAELMGTAINNIALHPNGRRLLVHCRDGKLRLFDLRMGSVTQRYLGALNWRDQIRSVITPCGTFVFAGSEDNNVFVWNTESGDKVAVYSELNFRSPICGIDFHPHDNIIAFSSYGEDQVILLYKFDLKVAQREVGFDTVQSLTLKNTGRPMSPEMLAAYADKSDDEGLDTMSLKMRTQQDMQLQESARWERVRQKLESVTSKEPAMFSPHASSSMTQSMRQRQFADEMEYMKQGTQGWRPGFSAVGARNSGGRGQMSMNVSTGKPQFSYLRNPLKGISGNTELFSAVDASLVKPAAPVRHNSLRRDMMRMQEVVALYDYQAQRSDEISLVRGDVITVLFKDNDNWWMGELPSGNQGFFPANYVASTNNDETSPEPGDTRIQMDDDDDEVRESVTAAVVSKSGELKFISGAEDSDADIPSQRPKKKNRKSRETVINIEDSDEGGAPVKATRKKRTAKRESMA</sequence>
<feature type="compositionally biased region" description="Basic residues" evidence="6">
    <location>
        <begin position="240"/>
        <end position="250"/>
    </location>
</feature>
<evidence type="ECO:0000256" key="2">
    <source>
        <dbReference type="ARBA" id="ARBA00022574"/>
    </source>
</evidence>
<dbReference type="Proteomes" id="UP000014760">
    <property type="component" value="Unassembled WGS sequence"/>
</dbReference>
<dbReference type="Gene3D" id="2.30.30.40">
    <property type="entry name" value="SH3 Domains"/>
    <property type="match status" value="1"/>
</dbReference>
<dbReference type="EMBL" id="KB310056">
    <property type="protein sequence ID" value="ELT92642.1"/>
    <property type="molecule type" value="Genomic_DNA"/>
</dbReference>
<dbReference type="Pfam" id="PF00018">
    <property type="entry name" value="SH3_1"/>
    <property type="match status" value="1"/>
</dbReference>
<feature type="region of interest" description="Disordered" evidence="6">
    <location>
        <begin position="20"/>
        <end position="47"/>
    </location>
</feature>
<dbReference type="SMART" id="SM00326">
    <property type="entry name" value="SH3"/>
    <property type="match status" value="1"/>
</dbReference>
<dbReference type="InterPro" id="IPR036028">
    <property type="entry name" value="SH3-like_dom_sf"/>
</dbReference>
<proteinExistence type="predicted"/>
<feature type="compositionally biased region" description="Basic and acidic residues" evidence="6">
    <location>
        <begin position="160"/>
        <end position="173"/>
    </location>
</feature>
<dbReference type="OrthoDB" id="2096344at2759"/>
<dbReference type="PANTHER" id="PTHR44499:SF1">
    <property type="entry name" value="JOUBERIN"/>
    <property type="match status" value="1"/>
</dbReference>
<dbReference type="EnsemblMetazoa" id="CapteT228034">
    <property type="protein sequence ID" value="CapteP228034"/>
    <property type="gene ID" value="CapteG228034"/>
</dbReference>